<comment type="caution">
    <text evidence="1">The sequence shown here is derived from an EMBL/GenBank/DDBJ whole genome shotgun (WGS) entry which is preliminary data.</text>
</comment>
<evidence type="ECO:0000313" key="1">
    <source>
        <dbReference type="EMBL" id="KAK1327074.1"/>
    </source>
</evidence>
<proteinExistence type="predicted"/>
<dbReference type="EMBL" id="JAUJYO010000001">
    <property type="protein sequence ID" value="KAK1327074.1"/>
    <property type="molecule type" value="Genomic_DNA"/>
</dbReference>
<dbReference type="Proteomes" id="UP001180020">
    <property type="component" value="Unassembled WGS sequence"/>
</dbReference>
<keyword evidence="2" id="KW-1185">Reference proteome</keyword>
<reference evidence="1" key="2">
    <citation type="submission" date="2023-06" db="EMBL/GenBank/DDBJ databases">
        <authorList>
            <person name="Ma L."/>
            <person name="Liu K.-W."/>
            <person name="Li Z."/>
            <person name="Hsiao Y.-Y."/>
            <person name="Qi Y."/>
            <person name="Fu T."/>
            <person name="Tang G."/>
            <person name="Zhang D."/>
            <person name="Sun W.-H."/>
            <person name="Liu D.-K."/>
            <person name="Li Y."/>
            <person name="Chen G.-Z."/>
            <person name="Liu X.-D."/>
            <person name="Liao X.-Y."/>
            <person name="Jiang Y.-T."/>
            <person name="Yu X."/>
            <person name="Hao Y."/>
            <person name="Huang J."/>
            <person name="Zhao X.-W."/>
            <person name="Ke S."/>
            <person name="Chen Y.-Y."/>
            <person name="Wu W.-L."/>
            <person name="Hsu J.-L."/>
            <person name="Lin Y.-F."/>
            <person name="Huang M.-D."/>
            <person name="Li C.-Y."/>
            <person name="Huang L."/>
            <person name="Wang Z.-W."/>
            <person name="Zhao X."/>
            <person name="Zhong W.-Y."/>
            <person name="Peng D.-H."/>
            <person name="Ahmad S."/>
            <person name="Lan S."/>
            <person name="Zhang J.-S."/>
            <person name="Tsai W.-C."/>
            <person name="Van De Peer Y."/>
            <person name="Liu Z.-J."/>
        </authorList>
    </citation>
    <scope>NUCLEOTIDE SEQUENCE</scope>
    <source>
        <strain evidence="1">CP</strain>
        <tissue evidence="1">Leaves</tissue>
    </source>
</reference>
<organism evidence="1 2">
    <name type="scientific">Acorus calamus</name>
    <name type="common">Sweet flag</name>
    <dbReference type="NCBI Taxonomy" id="4465"/>
    <lineage>
        <taxon>Eukaryota</taxon>
        <taxon>Viridiplantae</taxon>
        <taxon>Streptophyta</taxon>
        <taxon>Embryophyta</taxon>
        <taxon>Tracheophyta</taxon>
        <taxon>Spermatophyta</taxon>
        <taxon>Magnoliopsida</taxon>
        <taxon>Liliopsida</taxon>
        <taxon>Acoraceae</taxon>
        <taxon>Acorus</taxon>
    </lineage>
</organism>
<accession>A0AAV9FQU7</accession>
<evidence type="ECO:0000313" key="2">
    <source>
        <dbReference type="Proteomes" id="UP001180020"/>
    </source>
</evidence>
<dbReference type="AlphaFoldDB" id="A0AAV9FQU7"/>
<name>A0AAV9FQU7_ACOCL</name>
<gene>
    <name evidence="1" type="ORF">QJS10_CPA01g01867</name>
</gene>
<protein>
    <submittedName>
        <fullName evidence="1">Uncharacterized protein</fullName>
    </submittedName>
</protein>
<reference evidence="1" key="1">
    <citation type="journal article" date="2023" name="Nat. Commun.">
        <title>Diploid and tetraploid genomes of Acorus and the evolution of monocots.</title>
        <authorList>
            <person name="Ma L."/>
            <person name="Liu K.W."/>
            <person name="Li Z."/>
            <person name="Hsiao Y.Y."/>
            <person name="Qi Y."/>
            <person name="Fu T."/>
            <person name="Tang G.D."/>
            <person name="Zhang D."/>
            <person name="Sun W.H."/>
            <person name="Liu D.K."/>
            <person name="Li Y."/>
            <person name="Chen G.Z."/>
            <person name="Liu X.D."/>
            <person name="Liao X.Y."/>
            <person name="Jiang Y.T."/>
            <person name="Yu X."/>
            <person name="Hao Y."/>
            <person name="Huang J."/>
            <person name="Zhao X.W."/>
            <person name="Ke S."/>
            <person name="Chen Y.Y."/>
            <person name="Wu W.L."/>
            <person name="Hsu J.L."/>
            <person name="Lin Y.F."/>
            <person name="Huang M.D."/>
            <person name="Li C.Y."/>
            <person name="Huang L."/>
            <person name="Wang Z.W."/>
            <person name="Zhao X."/>
            <person name="Zhong W.Y."/>
            <person name="Peng D.H."/>
            <person name="Ahmad S."/>
            <person name="Lan S."/>
            <person name="Zhang J.S."/>
            <person name="Tsai W.C."/>
            <person name="Van de Peer Y."/>
            <person name="Liu Z.J."/>
        </authorList>
    </citation>
    <scope>NUCLEOTIDE SEQUENCE</scope>
    <source>
        <strain evidence="1">CP</strain>
    </source>
</reference>
<sequence>MLKRSTSASNIHDQPKNAIKGQIIADIIADLTLAEQQGTGPKSARGRLGGRLV</sequence>